<dbReference type="Pfam" id="PF00072">
    <property type="entry name" value="Response_reg"/>
    <property type="match status" value="1"/>
</dbReference>
<dbReference type="GO" id="GO:0052621">
    <property type="term" value="F:diguanylate cyclase activity"/>
    <property type="evidence" value="ECO:0007669"/>
    <property type="project" value="UniProtKB-EC"/>
</dbReference>
<dbReference type="SUPFAM" id="SSF55073">
    <property type="entry name" value="Nucleotide cyclase"/>
    <property type="match status" value="1"/>
</dbReference>
<evidence type="ECO:0000256" key="1">
    <source>
        <dbReference type="ARBA" id="ARBA00001946"/>
    </source>
</evidence>
<keyword evidence="8" id="KW-1185">Reference proteome</keyword>
<dbReference type="FunFam" id="3.30.70.270:FF:000001">
    <property type="entry name" value="Diguanylate cyclase domain protein"/>
    <property type="match status" value="1"/>
</dbReference>
<keyword evidence="4" id="KW-0597">Phosphoprotein</keyword>
<evidence type="ECO:0000256" key="3">
    <source>
        <dbReference type="ARBA" id="ARBA00034247"/>
    </source>
</evidence>
<comment type="caution">
    <text evidence="7">The sequence shown here is derived from an EMBL/GenBank/DDBJ whole genome shotgun (WGS) entry which is preliminary data.</text>
</comment>
<dbReference type="EC" id="2.7.7.65" evidence="2"/>
<gene>
    <name evidence="7" type="ORF">N788_05485</name>
</gene>
<dbReference type="STRING" id="1121014.N788_05485"/>
<dbReference type="InterPro" id="IPR001789">
    <property type="entry name" value="Sig_transdc_resp-reg_receiver"/>
</dbReference>
<evidence type="ECO:0000256" key="4">
    <source>
        <dbReference type="PROSITE-ProRule" id="PRU00169"/>
    </source>
</evidence>
<evidence type="ECO:0000259" key="5">
    <source>
        <dbReference type="PROSITE" id="PS50110"/>
    </source>
</evidence>
<sequence>MIPTAPPPPSNGRPVLLVVDDDPGNLRLLAGLLGESYDLRLATRAEAALKIAASQHPDLILMDVVLPGMSGLEACRRLAQDPGTADIPVIFITSGSSEDDELACWDAGGVDFVSKPVHPVTLARRVAVHIKFKQQADRLRELAGTDALTGLANRRTFDAHASREWRRCRRLRLPLSVAILDVDWFKAFNDYYGHDGGDRALRLLADTFRKLCTRAGDTVARLGGEEFALLMPNTNAEGARTLIARLLEAVHSLQEPHASSPLGYLSLSAGLASVEPATGGDLAALMTLADQRLYRAKDAGRARWVDAD</sequence>
<dbReference type="GO" id="GO:0000160">
    <property type="term" value="P:phosphorelay signal transduction system"/>
    <property type="evidence" value="ECO:0007669"/>
    <property type="project" value="InterPro"/>
</dbReference>
<dbReference type="InterPro" id="IPR029787">
    <property type="entry name" value="Nucleotide_cyclase"/>
</dbReference>
<dbReference type="InterPro" id="IPR050469">
    <property type="entry name" value="Diguanylate_Cyclase"/>
</dbReference>
<evidence type="ECO:0000313" key="8">
    <source>
        <dbReference type="Proteomes" id="UP000029085"/>
    </source>
</evidence>
<dbReference type="GO" id="GO:0043709">
    <property type="term" value="P:cell adhesion involved in single-species biofilm formation"/>
    <property type="evidence" value="ECO:0007669"/>
    <property type="project" value="TreeGrafter"/>
</dbReference>
<dbReference type="SMART" id="SM00267">
    <property type="entry name" value="GGDEF"/>
    <property type="match status" value="1"/>
</dbReference>
<feature type="domain" description="GGDEF" evidence="6">
    <location>
        <begin position="173"/>
        <end position="308"/>
    </location>
</feature>
<dbReference type="PANTHER" id="PTHR45138:SF9">
    <property type="entry name" value="DIGUANYLATE CYCLASE DGCM-RELATED"/>
    <property type="match status" value="1"/>
</dbReference>
<comment type="catalytic activity">
    <reaction evidence="3">
        <text>2 GTP = 3',3'-c-di-GMP + 2 diphosphate</text>
        <dbReference type="Rhea" id="RHEA:24898"/>
        <dbReference type="ChEBI" id="CHEBI:33019"/>
        <dbReference type="ChEBI" id="CHEBI:37565"/>
        <dbReference type="ChEBI" id="CHEBI:58805"/>
        <dbReference type="EC" id="2.7.7.65"/>
    </reaction>
</comment>
<dbReference type="SUPFAM" id="SSF52172">
    <property type="entry name" value="CheY-like"/>
    <property type="match status" value="1"/>
</dbReference>
<name>A0A087MGJ3_9GAMM</name>
<dbReference type="InterPro" id="IPR043128">
    <property type="entry name" value="Rev_trsase/Diguanyl_cyclase"/>
</dbReference>
<dbReference type="SMART" id="SM00448">
    <property type="entry name" value="REC"/>
    <property type="match status" value="1"/>
</dbReference>
<accession>A0A087MGJ3</accession>
<dbReference type="Gene3D" id="3.30.70.270">
    <property type="match status" value="1"/>
</dbReference>
<protein>
    <recommendedName>
        <fullName evidence="2">diguanylate cyclase</fullName>
        <ecNumber evidence="2">2.7.7.65</ecNumber>
    </recommendedName>
</protein>
<dbReference type="InterPro" id="IPR011006">
    <property type="entry name" value="CheY-like_superfamily"/>
</dbReference>
<dbReference type="PANTHER" id="PTHR45138">
    <property type="entry name" value="REGULATORY COMPONENTS OF SENSORY TRANSDUCTION SYSTEM"/>
    <property type="match status" value="1"/>
</dbReference>
<reference evidence="7 8" key="2">
    <citation type="journal article" date="2015" name="Stand. Genomic Sci.">
        <title>High quality draft genomic sequence of Arenimonas donghaensis DSM 18148(T).</title>
        <authorList>
            <person name="Chen F."/>
            <person name="Wang H."/>
            <person name="Cao Y."/>
            <person name="Li X."/>
            <person name="Wang G."/>
        </authorList>
    </citation>
    <scope>NUCLEOTIDE SEQUENCE [LARGE SCALE GENOMIC DNA]</scope>
    <source>
        <strain evidence="7 8">HO3-R19</strain>
    </source>
</reference>
<dbReference type="NCBIfam" id="TIGR00254">
    <property type="entry name" value="GGDEF"/>
    <property type="match status" value="1"/>
</dbReference>
<evidence type="ECO:0000259" key="6">
    <source>
        <dbReference type="PROSITE" id="PS50887"/>
    </source>
</evidence>
<dbReference type="EMBL" id="AVCJ01000034">
    <property type="protein sequence ID" value="KFL35996.1"/>
    <property type="molecule type" value="Genomic_DNA"/>
</dbReference>
<evidence type="ECO:0000256" key="2">
    <source>
        <dbReference type="ARBA" id="ARBA00012528"/>
    </source>
</evidence>
<dbReference type="PROSITE" id="PS50110">
    <property type="entry name" value="RESPONSE_REGULATORY"/>
    <property type="match status" value="1"/>
</dbReference>
<feature type="domain" description="Response regulatory" evidence="5">
    <location>
        <begin position="15"/>
        <end position="130"/>
    </location>
</feature>
<dbReference type="RefSeq" id="WP_034224702.1">
    <property type="nucleotide sequence ID" value="NZ_AVCJ01000034.1"/>
</dbReference>
<dbReference type="Proteomes" id="UP000029085">
    <property type="component" value="Unassembled WGS sequence"/>
</dbReference>
<feature type="modified residue" description="4-aspartylphosphate" evidence="4">
    <location>
        <position position="63"/>
    </location>
</feature>
<dbReference type="PATRIC" id="fig|1121014.3.peg.2002"/>
<dbReference type="AlphaFoldDB" id="A0A087MGJ3"/>
<dbReference type="GO" id="GO:0005886">
    <property type="term" value="C:plasma membrane"/>
    <property type="evidence" value="ECO:0007669"/>
    <property type="project" value="TreeGrafter"/>
</dbReference>
<dbReference type="GO" id="GO:1902201">
    <property type="term" value="P:negative regulation of bacterial-type flagellum-dependent cell motility"/>
    <property type="evidence" value="ECO:0007669"/>
    <property type="project" value="TreeGrafter"/>
</dbReference>
<reference evidence="8" key="1">
    <citation type="submission" date="2013-08" db="EMBL/GenBank/DDBJ databases">
        <title>Genome sequencing of Arenimonas donghaensis.</title>
        <authorList>
            <person name="Chen F."/>
            <person name="Wang G."/>
        </authorList>
    </citation>
    <scope>NUCLEOTIDE SEQUENCE [LARGE SCALE GENOMIC DNA]</scope>
    <source>
        <strain evidence="8">HO3-R19</strain>
    </source>
</reference>
<dbReference type="Gene3D" id="3.40.50.2300">
    <property type="match status" value="1"/>
</dbReference>
<proteinExistence type="predicted"/>
<dbReference type="Pfam" id="PF00990">
    <property type="entry name" value="GGDEF"/>
    <property type="match status" value="1"/>
</dbReference>
<comment type="cofactor">
    <cofactor evidence="1">
        <name>Mg(2+)</name>
        <dbReference type="ChEBI" id="CHEBI:18420"/>
    </cofactor>
</comment>
<organism evidence="7 8">
    <name type="scientific">Arenimonas donghaensis DSM 18148 = HO3-R19</name>
    <dbReference type="NCBI Taxonomy" id="1121014"/>
    <lineage>
        <taxon>Bacteria</taxon>
        <taxon>Pseudomonadati</taxon>
        <taxon>Pseudomonadota</taxon>
        <taxon>Gammaproteobacteria</taxon>
        <taxon>Lysobacterales</taxon>
        <taxon>Lysobacteraceae</taxon>
        <taxon>Arenimonas</taxon>
    </lineage>
</organism>
<dbReference type="OrthoDB" id="9803824at2"/>
<evidence type="ECO:0000313" key="7">
    <source>
        <dbReference type="EMBL" id="KFL35996.1"/>
    </source>
</evidence>
<dbReference type="InterPro" id="IPR000160">
    <property type="entry name" value="GGDEF_dom"/>
</dbReference>
<dbReference type="PROSITE" id="PS50887">
    <property type="entry name" value="GGDEF"/>
    <property type="match status" value="1"/>
</dbReference>
<dbReference type="CDD" id="cd01949">
    <property type="entry name" value="GGDEF"/>
    <property type="match status" value="1"/>
</dbReference>